<dbReference type="AlphaFoldDB" id="X1NYQ8"/>
<protein>
    <submittedName>
        <fullName evidence="1">Uncharacterized protein</fullName>
    </submittedName>
</protein>
<evidence type="ECO:0000313" key="1">
    <source>
        <dbReference type="EMBL" id="GAI48748.1"/>
    </source>
</evidence>
<feature type="non-terminal residue" evidence="1">
    <location>
        <position position="1"/>
    </location>
</feature>
<sequence>RSNLILTEIKEHAIIYLVLRESGEQLKSLKI</sequence>
<organism evidence="1">
    <name type="scientific">marine sediment metagenome</name>
    <dbReference type="NCBI Taxonomy" id="412755"/>
    <lineage>
        <taxon>unclassified sequences</taxon>
        <taxon>metagenomes</taxon>
        <taxon>ecological metagenomes</taxon>
    </lineage>
</organism>
<gene>
    <name evidence="1" type="ORF">S06H3_54150</name>
</gene>
<reference evidence="1" key="1">
    <citation type="journal article" date="2014" name="Front. Microbiol.">
        <title>High frequency of phylogenetically diverse reductive dehalogenase-homologous genes in deep subseafloor sedimentary metagenomes.</title>
        <authorList>
            <person name="Kawai M."/>
            <person name="Futagami T."/>
            <person name="Toyoda A."/>
            <person name="Takaki Y."/>
            <person name="Nishi S."/>
            <person name="Hori S."/>
            <person name="Arai W."/>
            <person name="Tsubouchi T."/>
            <person name="Morono Y."/>
            <person name="Uchiyama I."/>
            <person name="Ito T."/>
            <person name="Fujiyama A."/>
            <person name="Inagaki F."/>
            <person name="Takami H."/>
        </authorList>
    </citation>
    <scope>NUCLEOTIDE SEQUENCE</scope>
    <source>
        <strain evidence="1">Expedition CK06-06</strain>
    </source>
</reference>
<name>X1NYQ8_9ZZZZ</name>
<comment type="caution">
    <text evidence="1">The sequence shown here is derived from an EMBL/GenBank/DDBJ whole genome shotgun (WGS) entry which is preliminary data.</text>
</comment>
<dbReference type="EMBL" id="BARV01034604">
    <property type="protein sequence ID" value="GAI48748.1"/>
    <property type="molecule type" value="Genomic_DNA"/>
</dbReference>
<accession>X1NYQ8</accession>
<proteinExistence type="predicted"/>